<evidence type="ECO:0000256" key="5">
    <source>
        <dbReference type="HAMAP-Rule" id="MF_00294"/>
    </source>
</evidence>
<dbReference type="PANTHER" id="PTHR15238:SF1">
    <property type="entry name" value="LARGE RIBOSOMAL SUBUNIT PROTEIN BL33M"/>
    <property type="match status" value="1"/>
</dbReference>
<comment type="caution">
    <text evidence="6">The sequence shown here is derived from an EMBL/GenBank/DDBJ whole genome shotgun (WGS) entry which is preliminary data.</text>
</comment>
<keyword evidence="2 5" id="KW-0689">Ribosomal protein</keyword>
<dbReference type="SUPFAM" id="SSF57829">
    <property type="entry name" value="Zn-binding ribosomal proteins"/>
    <property type="match status" value="1"/>
</dbReference>
<keyword evidence="3 5" id="KW-0687">Ribonucleoprotein</keyword>
<gene>
    <name evidence="5 6" type="primary">rpmG</name>
    <name evidence="6" type="ORF">P0M35_02405</name>
</gene>
<dbReference type="InterPro" id="IPR038584">
    <property type="entry name" value="Ribosomal_bL33_sf"/>
</dbReference>
<dbReference type="NCBIfam" id="NF001764">
    <property type="entry name" value="PRK00504.1"/>
    <property type="match status" value="1"/>
</dbReference>
<dbReference type="Gene3D" id="2.20.28.120">
    <property type="entry name" value="Ribosomal protein L33"/>
    <property type="match status" value="1"/>
</dbReference>
<sequence length="55" mass="6526">MAKSKNIRQIITLESSAGTGYRYSTTKNKRNHPNRVEYKKYDPIVRKHVIFKETK</sequence>
<dbReference type="AlphaFoldDB" id="A0AAE3NZH2"/>
<dbReference type="GO" id="GO:0003735">
    <property type="term" value="F:structural constituent of ribosome"/>
    <property type="evidence" value="ECO:0007669"/>
    <property type="project" value="InterPro"/>
</dbReference>
<accession>A0AAE3NZH2</accession>
<evidence type="ECO:0000313" key="6">
    <source>
        <dbReference type="EMBL" id="MDF1610987.1"/>
    </source>
</evidence>
<dbReference type="NCBIfam" id="NF001860">
    <property type="entry name" value="PRK00595.1"/>
    <property type="match status" value="1"/>
</dbReference>
<proteinExistence type="inferred from homology"/>
<dbReference type="EMBL" id="JARGDL010000002">
    <property type="protein sequence ID" value="MDF1610987.1"/>
    <property type="molecule type" value="Genomic_DNA"/>
</dbReference>
<dbReference type="Pfam" id="PF00471">
    <property type="entry name" value="Ribosomal_L33"/>
    <property type="match status" value="1"/>
</dbReference>
<protein>
    <recommendedName>
        <fullName evidence="4 5">Large ribosomal subunit protein bL33</fullName>
    </recommendedName>
</protein>
<evidence type="ECO:0000313" key="7">
    <source>
        <dbReference type="Proteomes" id="UP001221302"/>
    </source>
</evidence>
<evidence type="ECO:0000256" key="4">
    <source>
        <dbReference type="ARBA" id="ARBA00035176"/>
    </source>
</evidence>
<dbReference type="RefSeq" id="WP_321534753.1">
    <property type="nucleotide sequence ID" value="NZ_JARGDL010000002.1"/>
</dbReference>
<evidence type="ECO:0000256" key="3">
    <source>
        <dbReference type="ARBA" id="ARBA00023274"/>
    </source>
</evidence>
<dbReference type="GO" id="GO:0022625">
    <property type="term" value="C:cytosolic large ribosomal subunit"/>
    <property type="evidence" value="ECO:0007669"/>
    <property type="project" value="TreeGrafter"/>
</dbReference>
<comment type="similarity">
    <text evidence="1 5">Belongs to the bacterial ribosomal protein bL33 family.</text>
</comment>
<dbReference type="InterPro" id="IPR011332">
    <property type="entry name" value="Ribosomal_zn-bd"/>
</dbReference>
<name>A0AAE3NZH2_9BACT</name>
<dbReference type="Proteomes" id="UP001221302">
    <property type="component" value="Unassembled WGS sequence"/>
</dbReference>
<dbReference type="NCBIfam" id="TIGR01023">
    <property type="entry name" value="rpmG_bact"/>
    <property type="match status" value="1"/>
</dbReference>
<organism evidence="6 7">
    <name type="scientific">Stygiobacter electus</name>
    <dbReference type="NCBI Taxonomy" id="3032292"/>
    <lineage>
        <taxon>Bacteria</taxon>
        <taxon>Pseudomonadati</taxon>
        <taxon>Ignavibacteriota</taxon>
        <taxon>Ignavibacteria</taxon>
        <taxon>Ignavibacteriales</taxon>
        <taxon>Melioribacteraceae</taxon>
        <taxon>Stygiobacter</taxon>
    </lineage>
</organism>
<dbReference type="InterPro" id="IPR001705">
    <property type="entry name" value="Ribosomal_bL33"/>
</dbReference>
<keyword evidence="7" id="KW-1185">Reference proteome</keyword>
<dbReference type="PROSITE" id="PS00582">
    <property type="entry name" value="RIBOSOMAL_L33"/>
    <property type="match status" value="1"/>
</dbReference>
<dbReference type="GO" id="GO:0006412">
    <property type="term" value="P:translation"/>
    <property type="evidence" value="ECO:0007669"/>
    <property type="project" value="UniProtKB-UniRule"/>
</dbReference>
<reference evidence="6" key="1">
    <citation type="submission" date="2023-03" db="EMBL/GenBank/DDBJ databases">
        <title>Stygiobacter electus gen. nov., sp. nov., facultatively anaerobic thermotolerant bacterium of the class Ignavibacteria from a well of Yessentuki mineral water deposit.</title>
        <authorList>
            <person name="Podosokorskaya O.A."/>
            <person name="Elcheninov A.G."/>
            <person name="Petrova N.F."/>
            <person name="Zavarzina D.G."/>
            <person name="Kublanov I.V."/>
            <person name="Merkel A.Y."/>
        </authorList>
    </citation>
    <scope>NUCLEOTIDE SEQUENCE</scope>
    <source>
        <strain evidence="6">09-Me</strain>
    </source>
</reference>
<dbReference type="PANTHER" id="PTHR15238">
    <property type="entry name" value="54S RIBOSOMAL PROTEIN L39, MITOCHONDRIAL"/>
    <property type="match status" value="1"/>
</dbReference>
<evidence type="ECO:0000256" key="2">
    <source>
        <dbReference type="ARBA" id="ARBA00022980"/>
    </source>
</evidence>
<dbReference type="InterPro" id="IPR018264">
    <property type="entry name" value="Ribosomal_bL33_CS"/>
</dbReference>
<evidence type="ECO:0000256" key="1">
    <source>
        <dbReference type="ARBA" id="ARBA00007596"/>
    </source>
</evidence>
<dbReference type="HAMAP" id="MF_00294">
    <property type="entry name" value="Ribosomal_bL33"/>
    <property type="match status" value="1"/>
</dbReference>